<sequence length="114" mass="13507">MHTRLELIGRGRMKRKWWVEKSPFPRKENPNKVTCKTQVALAVSMELYVKPLLPPSLPPFFLLKNLLLSFFFLHNPFKSPPLRAILCLKSNPETIFIQTPHIQGEKERERERER</sequence>
<accession>A0A6M2F671</accession>
<dbReference type="EMBL" id="GILB01012461">
    <property type="protein sequence ID" value="NUU92794.1"/>
    <property type="molecule type" value="Transcribed_RNA"/>
</dbReference>
<protein>
    <submittedName>
        <fullName evidence="1">Uncharacterized protein</fullName>
    </submittedName>
</protein>
<dbReference type="AlphaFoldDB" id="A0A6M2F671"/>
<evidence type="ECO:0000313" key="1">
    <source>
        <dbReference type="EMBL" id="NUU92794.1"/>
    </source>
</evidence>
<proteinExistence type="predicted"/>
<organism evidence="1">
    <name type="scientific">Populus davidiana</name>
    <dbReference type="NCBI Taxonomy" id="266767"/>
    <lineage>
        <taxon>Eukaryota</taxon>
        <taxon>Viridiplantae</taxon>
        <taxon>Streptophyta</taxon>
        <taxon>Embryophyta</taxon>
        <taxon>Tracheophyta</taxon>
        <taxon>Spermatophyta</taxon>
        <taxon>Magnoliopsida</taxon>
        <taxon>eudicotyledons</taxon>
        <taxon>Gunneridae</taxon>
        <taxon>Pentapetalae</taxon>
        <taxon>rosids</taxon>
        <taxon>fabids</taxon>
        <taxon>Malpighiales</taxon>
        <taxon>Salicaceae</taxon>
        <taxon>Saliceae</taxon>
        <taxon>Populus</taxon>
    </lineage>
</organism>
<reference evidence="1" key="1">
    <citation type="submission" date="2020-03" db="EMBL/GenBank/DDBJ databases">
        <authorList>
            <person name="Zhang R."/>
        </authorList>
    </citation>
    <scope>NUCLEOTIDE SEQUENCE</scope>
</reference>
<name>A0A6M2F671_9ROSI</name>